<evidence type="ECO:0000313" key="3">
    <source>
        <dbReference type="Proteomes" id="UP000655868"/>
    </source>
</evidence>
<gene>
    <name evidence="2" type="ORF">JGU71_29220</name>
</gene>
<dbReference type="EMBL" id="JAEMNV010000020">
    <property type="protein sequence ID" value="MBJ8342975.1"/>
    <property type="molecule type" value="Genomic_DNA"/>
</dbReference>
<evidence type="ECO:0000259" key="1">
    <source>
        <dbReference type="Pfam" id="PF06114"/>
    </source>
</evidence>
<protein>
    <submittedName>
        <fullName evidence="2">ImmA/IrrE family metallo-endopeptidase</fullName>
    </submittedName>
</protein>
<accession>A0A934U6V8</accession>
<name>A0A934U6V8_9NOCA</name>
<dbReference type="Proteomes" id="UP000655868">
    <property type="component" value="Unassembled WGS sequence"/>
</dbReference>
<comment type="caution">
    <text evidence="2">The sequence shown here is derived from an EMBL/GenBank/DDBJ whole genome shotgun (WGS) entry which is preliminary data.</text>
</comment>
<dbReference type="Pfam" id="PF06114">
    <property type="entry name" value="Peptidase_M78"/>
    <property type="match status" value="1"/>
</dbReference>
<dbReference type="RefSeq" id="WP_199708668.1">
    <property type="nucleotide sequence ID" value="NZ_JAEMNV010000020.1"/>
</dbReference>
<dbReference type="InterPro" id="IPR010359">
    <property type="entry name" value="IrrE_HExxH"/>
</dbReference>
<dbReference type="PANTHER" id="PTHR43236:SF2">
    <property type="entry name" value="BLL0069 PROTEIN"/>
    <property type="match status" value="1"/>
</dbReference>
<keyword evidence="3" id="KW-1185">Reference proteome</keyword>
<proteinExistence type="predicted"/>
<dbReference type="PANTHER" id="PTHR43236">
    <property type="entry name" value="ANTITOXIN HIGA1"/>
    <property type="match status" value="1"/>
</dbReference>
<sequence>MREVAQEERSALGLSDHEPLDPYALAVEHGISVYTLADLRDNGLPLAAVDHFHHLGSSSWSAALIPLGTSRVIVENEAHARVRRRSNIAHELGHHLLEHSFEDVVLGEDHKRQFDSDQENQAKFISGELLIPDVAARRAAYDDWDNARVARAFDVSEQFAQMRMYGARVIAARAARKFGITR</sequence>
<feature type="domain" description="IrrE N-terminal-like" evidence="1">
    <location>
        <begin position="62"/>
        <end position="164"/>
    </location>
</feature>
<evidence type="ECO:0000313" key="2">
    <source>
        <dbReference type="EMBL" id="MBJ8342975.1"/>
    </source>
</evidence>
<reference evidence="2" key="1">
    <citation type="submission" date="2020-12" db="EMBL/GenBank/DDBJ databases">
        <title>Antrihabitans popcorni sp. nov. and Antrihabitans auranticaus sp. nov., isolated from a larva cave.</title>
        <authorList>
            <person name="Lee S.D."/>
            <person name="Kim I.S."/>
        </authorList>
    </citation>
    <scope>NUCLEOTIDE SEQUENCE</scope>
    <source>
        <strain evidence="2">YC3-6</strain>
    </source>
</reference>
<dbReference type="AlphaFoldDB" id="A0A934U6V8"/>
<dbReference type="Gene3D" id="1.10.10.2910">
    <property type="match status" value="1"/>
</dbReference>
<organism evidence="2 3">
    <name type="scientific">Antrihabitans stalagmiti</name>
    <dbReference type="NCBI Taxonomy" id="2799499"/>
    <lineage>
        <taxon>Bacteria</taxon>
        <taxon>Bacillati</taxon>
        <taxon>Actinomycetota</taxon>
        <taxon>Actinomycetes</taxon>
        <taxon>Mycobacteriales</taxon>
        <taxon>Nocardiaceae</taxon>
        <taxon>Antrihabitans</taxon>
    </lineage>
</organism>
<dbReference type="InterPro" id="IPR052345">
    <property type="entry name" value="Rad_response_metalloprotease"/>
</dbReference>